<keyword evidence="3" id="KW-1185">Reference proteome</keyword>
<protein>
    <submittedName>
        <fullName evidence="2">Uncharacterized protein</fullName>
    </submittedName>
</protein>
<accession>A0A074VFL0</accession>
<name>A0A074VFL0_AURM1</name>
<feature type="compositionally biased region" description="Basic and acidic residues" evidence="1">
    <location>
        <begin position="341"/>
        <end position="350"/>
    </location>
</feature>
<sequence>MSSPVSPSKAHQDRLPPSPPKSPGSSLSRIVSHVAALHSGDPSTRTAPLQAFSILESEYAQLDPCLEKVGLYDFYHNEVRHDYDPSRGHLIFRMPTRQHDVLAHKFVQLILTKITALARILEQDYPAISRRLLQLQTMTTSDIDLISDDDGLKLGHKSPDASIGYEELGFPQAVFEVSYSQAHKKLAPLAWSYIMGTRHAVRCVVGLDLDYPRKSAPSVPPPARSASVSIWRPLVEIEGNIKNMDVKQETTDQCLGELNPDHAIAVLCIRDLLSNEYLEGTSLDIAEREIVITSREMTDILASAENCQKSTHRNVEKLLQDSQDQNCNWRKRRPTPDEELSDGREAKYRITESIVEQQRSDDDTSYMPASGSSAGSHSGLPRRSTRSRIDA</sequence>
<feature type="region of interest" description="Disordered" evidence="1">
    <location>
        <begin position="1"/>
        <end position="27"/>
    </location>
</feature>
<gene>
    <name evidence="2" type="ORF">M437DRAFT_70541</name>
</gene>
<dbReference type="Proteomes" id="UP000030672">
    <property type="component" value="Unassembled WGS sequence"/>
</dbReference>
<feature type="compositionally biased region" description="Low complexity" evidence="1">
    <location>
        <begin position="369"/>
        <end position="379"/>
    </location>
</feature>
<dbReference type="EMBL" id="KL584871">
    <property type="protein sequence ID" value="KEQ57774.1"/>
    <property type="molecule type" value="Genomic_DNA"/>
</dbReference>
<dbReference type="STRING" id="1043003.A0A074VFL0"/>
<dbReference type="HOGENOM" id="CLU_705928_0_0_1"/>
<organism evidence="2 3">
    <name type="scientific">Aureobasidium melanogenum (strain CBS 110374)</name>
    <name type="common">Aureobasidium pullulans var. melanogenum</name>
    <dbReference type="NCBI Taxonomy" id="1043003"/>
    <lineage>
        <taxon>Eukaryota</taxon>
        <taxon>Fungi</taxon>
        <taxon>Dikarya</taxon>
        <taxon>Ascomycota</taxon>
        <taxon>Pezizomycotina</taxon>
        <taxon>Dothideomycetes</taxon>
        <taxon>Dothideomycetidae</taxon>
        <taxon>Dothideales</taxon>
        <taxon>Saccotheciaceae</taxon>
        <taxon>Aureobasidium</taxon>
    </lineage>
</organism>
<dbReference type="GeneID" id="63918860"/>
<dbReference type="AlphaFoldDB" id="A0A074VFL0"/>
<reference evidence="2 3" key="1">
    <citation type="journal article" date="2014" name="BMC Genomics">
        <title>Genome sequencing of four Aureobasidium pullulans varieties: biotechnological potential, stress tolerance, and description of new species.</title>
        <authorList>
            <person name="Gostin Ar C."/>
            <person name="Ohm R.A."/>
            <person name="Kogej T."/>
            <person name="Sonjak S."/>
            <person name="Turk M."/>
            <person name="Zajc J."/>
            <person name="Zalar P."/>
            <person name="Grube M."/>
            <person name="Sun H."/>
            <person name="Han J."/>
            <person name="Sharma A."/>
            <person name="Chiniquy J."/>
            <person name="Ngan C.Y."/>
            <person name="Lipzen A."/>
            <person name="Barry K."/>
            <person name="Grigoriev I.V."/>
            <person name="Gunde-Cimerman N."/>
        </authorList>
    </citation>
    <scope>NUCLEOTIDE SEQUENCE [LARGE SCALE GENOMIC DNA]</scope>
    <source>
        <strain evidence="2 3">CBS 110374</strain>
    </source>
</reference>
<proteinExistence type="predicted"/>
<evidence type="ECO:0000313" key="3">
    <source>
        <dbReference type="Proteomes" id="UP000030672"/>
    </source>
</evidence>
<dbReference type="RefSeq" id="XP_040874798.1">
    <property type="nucleotide sequence ID" value="XM_041025487.1"/>
</dbReference>
<feature type="region of interest" description="Disordered" evidence="1">
    <location>
        <begin position="327"/>
        <end position="391"/>
    </location>
</feature>
<evidence type="ECO:0000313" key="2">
    <source>
        <dbReference type="EMBL" id="KEQ57774.1"/>
    </source>
</evidence>
<evidence type="ECO:0000256" key="1">
    <source>
        <dbReference type="SAM" id="MobiDB-lite"/>
    </source>
</evidence>